<comment type="caution">
    <text evidence="1">The sequence shown here is derived from an EMBL/GenBank/DDBJ whole genome shotgun (WGS) entry which is preliminary data.</text>
</comment>
<proteinExistence type="predicted"/>
<dbReference type="Gene3D" id="3.20.180.10">
    <property type="entry name" value="PNP-oxidase-like"/>
    <property type="match status" value="1"/>
</dbReference>
<dbReference type="EMBL" id="PSQE01000003">
    <property type="protein sequence ID" value="RHN65246.1"/>
    <property type="molecule type" value="Genomic_DNA"/>
</dbReference>
<dbReference type="AlphaFoldDB" id="A0A396IHV8"/>
<dbReference type="InterPro" id="IPR037119">
    <property type="entry name" value="Haem_oxidase_HugZ-like_sf"/>
</dbReference>
<evidence type="ECO:0000313" key="2">
    <source>
        <dbReference type="Proteomes" id="UP000265566"/>
    </source>
</evidence>
<organism evidence="1 2">
    <name type="scientific">Medicago truncatula</name>
    <name type="common">Barrel medic</name>
    <name type="synonym">Medicago tribuloides</name>
    <dbReference type="NCBI Taxonomy" id="3880"/>
    <lineage>
        <taxon>Eukaryota</taxon>
        <taxon>Viridiplantae</taxon>
        <taxon>Streptophyta</taxon>
        <taxon>Embryophyta</taxon>
        <taxon>Tracheophyta</taxon>
        <taxon>Spermatophyta</taxon>
        <taxon>Magnoliopsida</taxon>
        <taxon>eudicotyledons</taxon>
        <taxon>Gunneridae</taxon>
        <taxon>Pentapetalae</taxon>
        <taxon>rosids</taxon>
        <taxon>fabids</taxon>
        <taxon>Fabales</taxon>
        <taxon>Fabaceae</taxon>
        <taxon>Papilionoideae</taxon>
        <taxon>50 kb inversion clade</taxon>
        <taxon>NPAAA clade</taxon>
        <taxon>Hologalegina</taxon>
        <taxon>IRL clade</taxon>
        <taxon>Trifolieae</taxon>
        <taxon>Medicago</taxon>
    </lineage>
</organism>
<gene>
    <name evidence="1" type="ORF">MtrunA17_Chr3g0077841</name>
</gene>
<sequence length="43" mass="5133">MKDITRFCNVFVDLNFQDSEAKMIWVDRLGLDMRVFSPNYGLF</sequence>
<name>A0A396IHV8_MEDTR</name>
<dbReference type="Proteomes" id="UP000265566">
    <property type="component" value="Chromosome 3"/>
</dbReference>
<dbReference type="Gramene" id="rna13066">
    <property type="protein sequence ID" value="RHN65246.1"/>
    <property type="gene ID" value="gene13066"/>
</dbReference>
<evidence type="ECO:0000313" key="1">
    <source>
        <dbReference type="EMBL" id="RHN65246.1"/>
    </source>
</evidence>
<reference evidence="2" key="1">
    <citation type="journal article" date="2018" name="Nat. Plants">
        <title>Whole-genome landscape of Medicago truncatula symbiotic genes.</title>
        <authorList>
            <person name="Pecrix Y."/>
            <person name="Staton S.E."/>
            <person name="Sallet E."/>
            <person name="Lelandais-Briere C."/>
            <person name="Moreau S."/>
            <person name="Carrere S."/>
            <person name="Blein T."/>
            <person name="Jardinaud M.F."/>
            <person name="Latrasse D."/>
            <person name="Zouine M."/>
            <person name="Zahm M."/>
            <person name="Kreplak J."/>
            <person name="Mayjonade B."/>
            <person name="Satge C."/>
            <person name="Perez M."/>
            <person name="Cauet S."/>
            <person name="Marande W."/>
            <person name="Chantry-Darmon C."/>
            <person name="Lopez-Roques C."/>
            <person name="Bouchez O."/>
            <person name="Berard A."/>
            <person name="Debelle F."/>
            <person name="Munos S."/>
            <person name="Bendahmane A."/>
            <person name="Berges H."/>
            <person name="Niebel A."/>
            <person name="Buitink J."/>
            <person name="Frugier F."/>
            <person name="Benhamed M."/>
            <person name="Crespi M."/>
            <person name="Gouzy J."/>
            <person name="Gamas P."/>
        </authorList>
    </citation>
    <scope>NUCLEOTIDE SEQUENCE [LARGE SCALE GENOMIC DNA]</scope>
    <source>
        <strain evidence="2">cv. Jemalong A17</strain>
    </source>
</reference>
<accession>A0A396IHV8</accession>
<protein>
    <submittedName>
        <fullName evidence="1">Uncharacterized protein</fullName>
    </submittedName>
</protein>